<dbReference type="Proteomes" id="UP000664303">
    <property type="component" value="Unassembled WGS sequence"/>
</dbReference>
<accession>A0A939IMZ1</accession>
<dbReference type="GO" id="GO:0000287">
    <property type="term" value="F:magnesium ion binding"/>
    <property type="evidence" value="ECO:0007669"/>
    <property type="project" value="InterPro"/>
</dbReference>
<evidence type="ECO:0000313" key="4">
    <source>
        <dbReference type="Proteomes" id="UP000664303"/>
    </source>
</evidence>
<dbReference type="PANTHER" id="PTHR43007">
    <property type="entry name" value="2-PHOSPHO-L-LACTATE TRANSFERASE"/>
    <property type="match status" value="1"/>
</dbReference>
<gene>
    <name evidence="3" type="ORF">JYP50_15585</name>
</gene>
<evidence type="ECO:0000256" key="2">
    <source>
        <dbReference type="ARBA" id="ARBA00022842"/>
    </source>
</evidence>
<dbReference type="CDD" id="cd07186">
    <property type="entry name" value="CofD_like"/>
    <property type="match status" value="1"/>
</dbReference>
<protein>
    <submittedName>
        <fullName evidence="3">2-phospho-L-lactate transferase</fullName>
        <ecNumber evidence="3">2.7.8.28</ecNumber>
    </submittedName>
</protein>
<dbReference type="InterPro" id="IPR010115">
    <property type="entry name" value="FbiA/CofD"/>
</dbReference>
<evidence type="ECO:0000313" key="3">
    <source>
        <dbReference type="EMBL" id="MBN7798030.1"/>
    </source>
</evidence>
<sequence length="319" mass="33554">MAGGARVLALTGGVGGAKLALGLARELGPRELSLLVNTADDFKHLGLHISPDIDTLLYTLSGRSSRERGWGLEGETWQVREALENLGAETWFQLGDRDLATHLLRSGRLAAGDSLTAVTRLLGRAMGLEPEVLPMSDDPVSTVVHTAEGDLPFQHYFVRRACEPAVSGFSFEGIEGAAPNPALLERLAAGEIAAVVICPSNPFVSVDPVLQLPGLWQRIAQLSVPVIAVSPIVGGRAIKGPAAKMLAELGMPVDAGAVARHYAARYPGLVDTFVIDSADAALADSIAELGMAVAVTGTLMESLDDKRRLARFVLARAGL</sequence>
<dbReference type="RefSeq" id="WP_206561473.1">
    <property type="nucleotide sequence ID" value="NZ_JAFKCZ010000011.1"/>
</dbReference>
<dbReference type="PANTHER" id="PTHR43007:SF1">
    <property type="entry name" value="2-PHOSPHO-L-LACTATE TRANSFERASE"/>
    <property type="match status" value="1"/>
</dbReference>
<dbReference type="HAMAP" id="MF_01257">
    <property type="entry name" value="CofD"/>
    <property type="match status" value="1"/>
</dbReference>
<dbReference type="EC" id="2.7.8.28" evidence="3"/>
<proteinExistence type="inferred from homology"/>
<dbReference type="InterPro" id="IPR002882">
    <property type="entry name" value="CofD"/>
</dbReference>
<keyword evidence="2" id="KW-0460">Magnesium</keyword>
<dbReference type="NCBIfam" id="TIGR01819">
    <property type="entry name" value="F420_cofD"/>
    <property type="match status" value="1"/>
</dbReference>
<dbReference type="GO" id="GO:0043743">
    <property type="term" value="F:LPPG:FO 2-phospho-L-lactate transferase activity"/>
    <property type="evidence" value="ECO:0007669"/>
    <property type="project" value="UniProtKB-EC"/>
</dbReference>
<comment type="caution">
    <text evidence="3">The sequence shown here is derived from an EMBL/GenBank/DDBJ whole genome shotgun (WGS) entry which is preliminary data.</text>
</comment>
<keyword evidence="1 3" id="KW-0808">Transferase</keyword>
<organism evidence="3 4">
    <name type="scientific">Parahaliea mediterranea</name>
    <dbReference type="NCBI Taxonomy" id="651086"/>
    <lineage>
        <taxon>Bacteria</taxon>
        <taxon>Pseudomonadati</taxon>
        <taxon>Pseudomonadota</taxon>
        <taxon>Gammaproteobacteria</taxon>
        <taxon>Cellvibrionales</taxon>
        <taxon>Halieaceae</taxon>
        <taxon>Parahaliea</taxon>
    </lineage>
</organism>
<dbReference type="Gene3D" id="1.10.8.240">
    <property type="entry name" value="CofD-like domain"/>
    <property type="match status" value="1"/>
</dbReference>
<dbReference type="SUPFAM" id="SSF142338">
    <property type="entry name" value="CofD-like"/>
    <property type="match status" value="1"/>
</dbReference>
<evidence type="ECO:0000256" key="1">
    <source>
        <dbReference type="ARBA" id="ARBA00022679"/>
    </source>
</evidence>
<dbReference type="InterPro" id="IPR038136">
    <property type="entry name" value="CofD-like_dom_sf"/>
</dbReference>
<name>A0A939IMZ1_9GAMM</name>
<keyword evidence="4" id="KW-1185">Reference proteome</keyword>
<dbReference type="EMBL" id="JAFKCZ010000011">
    <property type="protein sequence ID" value="MBN7798030.1"/>
    <property type="molecule type" value="Genomic_DNA"/>
</dbReference>
<reference evidence="3" key="1">
    <citation type="submission" date="2021-02" db="EMBL/GenBank/DDBJ databases">
        <title>PHA producing bacteria isolated from coastal sediment in Guangdong, Shenzhen.</title>
        <authorList>
            <person name="Zheng W."/>
            <person name="Yu S."/>
            <person name="Huang Y."/>
        </authorList>
    </citation>
    <scope>NUCLEOTIDE SEQUENCE</scope>
    <source>
        <strain evidence="3">TN14-10</strain>
    </source>
</reference>
<dbReference type="AlphaFoldDB" id="A0A939IMZ1"/>
<dbReference type="Pfam" id="PF01933">
    <property type="entry name" value="CofD"/>
    <property type="match status" value="1"/>
</dbReference>
<dbReference type="Gene3D" id="3.40.50.10680">
    <property type="entry name" value="CofD-like domains"/>
    <property type="match status" value="1"/>
</dbReference>